<dbReference type="EMBL" id="FOAZ01000007">
    <property type="protein sequence ID" value="SEL29108.1"/>
    <property type="molecule type" value="Genomic_DNA"/>
</dbReference>
<dbReference type="Proteomes" id="UP000183015">
    <property type="component" value="Unassembled WGS sequence"/>
</dbReference>
<dbReference type="OrthoDB" id="7573292at2"/>
<accession>A0A1H7P1C9</accession>
<evidence type="ECO:0000313" key="2">
    <source>
        <dbReference type="Proteomes" id="UP000183015"/>
    </source>
</evidence>
<organism evidence="1 2">
    <name type="scientific">Streptacidiphilus jiangxiensis</name>
    <dbReference type="NCBI Taxonomy" id="235985"/>
    <lineage>
        <taxon>Bacteria</taxon>
        <taxon>Bacillati</taxon>
        <taxon>Actinomycetota</taxon>
        <taxon>Actinomycetes</taxon>
        <taxon>Kitasatosporales</taxon>
        <taxon>Streptomycetaceae</taxon>
        <taxon>Streptacidiphilus</taxon>
    </lineage>
</organism>
<protein>
    <submittedName>
        <fullName evidence="1">Uncharacterized protein</fullName>
    </submittedName>
</protein>
<dbReference type="AlphaFoldDB" id="A0A1H7P1C9"/>
<name>A0A1H7P1C9_STRJI</name>
<keyword evidence="2" id="KW-1185">Reference proteome</keyword>
<gene>
    <name evidence="1" type="ORF">SAMN05414137_107155</name>
</gene>
<reference evidence="2" key="1">
    <citation type="submission" date="2016-10" db="EMBL/GenBank/DDBJ databases">
        <authorList>
            <person name="Varghese N."/>
        </authorList>
    </citation>
    <scope>NUCLEOTIDE SEQUENCE [LARGE SCALE GENOMIC DNA]</scope>
    <source>
        <strain evidence="2">DSM 45096 / BCRC 16803 / CGMCC 4.1857 / CIP 109030 / JCM 12277 / KCTC 19219 / NBRC 100920 / 33214</strain>
    </source>
</reference>
<dbReference type="RefSeq" id="WP_042442691.1">
    <property type="nucleotide sequence ID" value="NZ_BBPN01000003.1"/>
</dbReference>
<evidence type="ECO:0000313" key="1">
    <source>
        <dbReference type="EMBL" id="SEL29108.1"/>
    </source>
</evidence>
<proteinExistence type="predicted"/>
<sequence length="81" mass="8995">MHCTHCGGEDLEAGVIAEEPHGRAGWQLDKWYSGPPTTTKWMGVLTDAWRRRSGTATVHRCRACGHLDAFVAEVTDPPQDY</sequence>